<evidence type="ECO:0000313" key="1">
    <source>
        <dbReference type="EMBL" id="WOB79541.1"/>
    </source>
</evidence>
<protein>
    <submittedName>
        <fullName evidence="1">DUF1501 domain-containing protein</fullName>
    </submittedName>
</protein>
<reference evidence="1" key="1">
    <citation type="submission" date="2023-03" db="EMBL/GenBank/DDBJ databases">
        <title>Genome sequence of Brevundimonas nasdae SJTX8.</title>
        <authorList>
            <person name="Liang R."/>
        </authorList>
    </citation>
    <scope>NUCLEOTIDE SEQUENCE</scope>
    <source>
        <strain evidence="1">X8</strain>
    </source>
</reference>
<evidence type="ECO:0000313" key="2">
    <source>
        <dbReference type="Proteomes" id="UP001302493"/>
    </source>
</evidence>
<organism evidence="1 2">
    <name type="scientific">Brevundimonas nasdae</name>
    <dbReference type="NCBI Taxonomy" id="172043"/>
    <lineage>
        <taxon>Bacteria</taxon>
        <taxon>Pseudomonadati</taxon>
        <taxon>Pseudomonadota</taxon>
        <taxon>Alphaproteobacteria</taxon>
        <taxon>Caulobacterales</taxon>
        <taxon>Caulobacteraceae</taxon>
        <taxon>Brevundimonas</taxon>
    </lineage>
</organism>
<keyword evidence="2" id="KW-1185">Reference proteome</keyword>
<dbReference type="Proteomes" id="UP001302493">
    <property type="component" value="Chromosome"/>
</dbReference>
<dbReference type="EMBL" id="CP119180">
    <property type="protein sequence ID" value="WOB79541.1"/>
    <property type="molecule type" value="Genomic_DNA"/>
</dbReference>
<accession>A0ACD4VNY9</accession>
<sequence>MTALNINRRHLLAAASAGVGLAFAGRVAAQTSGLANKLVVVIARGAMDGLSVTVPYGDANYVPLRGGLAIAAPGEANGALALNEGFGLHPALAGLHALYGQGQMRFAPAVALPVRIRSHFDAQDVLENGGEGLRQQSDGWLNRAIVAAGGTSLKGLSIGAQTPLILRGDAPVSSWAPGGLVRDGDRIASLLQDLYVEDPMLGQNLARGLATEQLVGMEGGDQRLRRNDVQGLGQAVAKLMTGPEGADIVAVSLDGWDTHAGQRAQLQTRLTGLDQLVTGLKDGLGEAWSRTAVVVATEFGRTARANGTQGTDHGTGSSLLLAGGAVKRGGPIGDWPTLADNRLFENRDLAPTLDIRSVFKGVLRDHMGVDRAALDARVFPGSAAEAPAMDGLV</sequence>
<name>A0ACD4VNY9_9CAUL</name>
<proteinExistence type="predicted"/>
<gene>
    <name evidence="1" type="ORF">PZA08_05065</name>
</gene>